<sequence>MVIGNTLRKTNEGISNFLKLESAGGLILAATVVLALICSNSPLRVAYNELLTIPVEVRVGSLSLGKPLLLWINDGLMAIFFFLIGLEVKREVVEGELSSPEQVVLPVVAGSGGMLLPALVFFVINRESGVAMNGWAIPTATDIAFALGILSLLGDRVPGALKIFLTAVAIADDLGAIIIIALFYTADLSFPMLILAVVAIGLLFAFNFFNVTRIAPYVIVGVILWVFVLKSGVHATLAGVVTAFAVPLKAKDAEGHVPLHWLEHNLHPWVALGVLPIFAFANAGVSFTGITIAALADPLPLGIAAGLFVGKVVGVFGASAVLIGLGLSKLPAGVGWSQLAGVAALCGIGFTMSLFIGSLAFEGQEYFTPIRLGVITGSVLSGVTGYLLLRFVPRRATKVSLDGRAVEPP</sequence>
<protein>
    <submittedName>
        <fullName evidence="1">Na+/H+ antiporter NhaA</fullName>
    </submittedName>
</protein>
<reference evidence="1" key="1">
    <citation type="submission" date="2024-07" db="EMBL/GenBank/DDBJ databases">
        <title>A survey of Mimosa microsymbionts across Brazilian biomes reveals a high diversity of Paraburkholderia nodulating endemic species, but also that Cupriavidus is common as a symbiont of widespread species.</title>
        <authorList>
            <person name="Rouws L."/>
            <person name="Barauna A."/>
            <person name="Beukes C."/>
            <person name="Rouws J.R.C."/>
            <person name="De Faria S.M."/>
            <person name="Gross E."/>
            <person name="Bueno Dos Reis Junior F."/>
            <person name="Simon M.F."/>
            <person name="Maluk M."/>
            <person name="Odee D.W."/>
            <person name="Kenicer G."/>
            <person name="Young J.P.W."/>
            <person name="Reis V.M."/>
            <person name="Zilli J."/>
            <person name="James E.K."/>
        </authorList>
    </citation>
    <scope>NUCLEOTIDE SEQUENCE</scope>
    <source>
        <strain evidence="1">EG181B</strain>
    </source>
</reference>
<keyword evidence="2" id="KW-1185">Reference proteome</keyword>
<dbReference type="EMBL" id="JBFRCH010000013">
    <property type="protein sequence ID" value="MEX3934372.1"/>
    <property type="molecule type" value="Genomic_DNA"/>
</dbReference>
<name>A0ACC6U490_9BURK</name>
<comment type="caution">
    <text evidence="1">The sequence shown here is derived from an EMBL/GenBank/DDBJ whole genome shotgun (WGS) entry which is preliminary data.</text>
</comment>
<evidence type="ECO:0000313" key="1">
    <source>
        <dbReference type="EMBL" id="MEX3934372.1"/>
    </source>
</evidence>
<gene>
    <name evidence="1" type="primary">nhaA</name>
    <name evidence="1" type="ORF">AB4Y32_21695</name>
</gene>
<organism evidence="1 2">
    <name type="scientific">Paraburkholderia phymatum</name>
    <dbReference type="NCBI Taxonomy" id="148447"/>
    <lineage>
        <taxon>Bacteria</taxon>
        <taxon>Pseudomonadati</taxon>
        <taxon>Pseudomonadota</taxon>
        <taxon>Betaproteobacteria</taxon>
        <taxon>Burkholderiales</taxon>
        <taxon>Burkholderiaceae</taxon>
        <taxon>Paraburkholderia</taxon>
    </lineage>
</organism>
<dbReference type="Proteomes" id="UP001558850">
    <property type="component" value="Unassembled WGS sequence"/>
</dbReference>
<proteinExistence type="predicted"/>
<evidence type="ECO:0000313" key="2">
    <source>
        <dbReference type="Proteomes" id="UP001558850"/>
    </source>
</evidence>
<accession>A0ACC6U490</accession>